<name>A0ABN9GGI0_9NEOB</name>
<protein>
    <submittedName>
        <fullName evidence="1">Uncharacterized protein</fullName>
    </submittedName>
</protein>
<gene>
    <name evidence="1" type="ORF">SPARVUS_LOCUS14120668</name>
</gene>
<accession>A0ABN9GGI0</accession>
<evidence type="ECO:0000313" key="2">
    <source>
        <dbReference type="Proteomes" id="UP001162483"/>
    </source>
</evidence>
<evidence type="ECO:0000313" key="1">
    <source>
        <dbReference type="EMBL" id="CAI9608533.1"/>
    </source>
</evidence>
<feature type="non-terminal residue" evidence="1">
    <location>
        <position position="76"/>
    </location>
</feature>
<comment type="caution">
    <text evidence="1">The sequence shown here is derived from an EMBL/GenBank/DDBJ whole genome shotgun (WGS) entry which is preliminary data.</text>
</comment>
<dbReference type="EMBL" id="CATNWA010018622">
    <property type="protein sequence ID" value="CAI9608533.1"/>
    <property type="molecule type" value="Genomic_DNA"/>
</dbReference>
<reference evidence="1" key="1">
    <citation type="submission" date="2023-05" db="EMBL/GenBank/DDBJ databases">
        <authorList>
            <person name="Stuckert A."/>
        </authorList>
    </citation>
    <scope>NUCLEOTIDE SEQUENCE</scope>
</reference>
<sequence>MVAQCHSSHQCLQFQYVPVAERTVEHGAFFLHRTALKRGKTHQKCTRTHQNAPKMNWIAHVPIYIKERGKNELKCI</sequence>
<keyword evidence="2" id="KW-1185">Reference proteome</keyword>
<dbReference type="Proteomes" id="UP001162483">
    <property type="component" value="Unassembled WGS sequence"/>
</dbReference>
<organism evidence="1 2">
    <name type="scientific">Staurois parvus</name>
    <dbReference type="NCBI Taxonomy" id="386267"/>
    <lineage>
        <taxon>Eukaryota</taxon>
        <taxon>Metazoa</taxon>
        <taxon>Chordata</taxon>
        <taxon>Craniata</taxon>
        <taxon>Vertebrata</taxon>
        <taxon>Euteleostomi</taxon>
        <taxon>Amphibia</taxon>
        <taxon>Batrachia</taxon>
        <taxon>Anura</taxon>
        <taxon>Neobatrachia</taxon>
        <taxon>Ranoidea</taxon>
        <taxon>Ranidae</taxon>
        <taxon>Staurois</taxon>
    </lineage>
</organism>
<proteinExistence type="predicted"/>